<dbReference type="Proteomes" id="UP000253941">
    <property type="component" value="Unassembled WGS sequence"/>
</dbReference>
<keyword evidence="3" id="KW-1185">Reference proteome</keyword>
<organism evidence="2 3">
    <name type="scientific">Ferruginivarius sediminum</name>
    <dbReference type="NCBI Taxonomy" id="2661937"/>
    <lineage>
        <taxon>Bacteria</taxon>
        <taxon>Pseudomonadati</taxon>
        <taxon>Pseudomonadota</taxon>
        <taxon>Alphaproteobacteria</taxon>
        <taxon>Rhodospirillales</taxon>
        <taxon>Rhodospirillaceae</taxon>
        <taxon>Ferruginivarius</taxon>
    </lineage>
</organism>
<dbReference type="EMBL" id="QPMH01000023">
    <property type="protein sequence ID" value="RDD60610.1"/>
    <property type="molecule type" value="Genomic_DNA"/>
</dbReference>
<feature type="domain" description="TnsA endonuclease N-terminal" evidence="1">
    <location>
        <begin position="65"/>
        <end position="140"/>
    </location>
</feature>
<sequence>MRDCAMLTPDRRIPHLKDVKRTGVRRVISRRNKRTTGWFRSRKAGAMIPWESRLELDFLRTCEIDRTVQYVAAQPLRLEVELDDRVCVHFPDFLVTRRDGLTLSEVKLAKRAQQPAYQALFAAAALAASERTCDYAVFTENEVRSGARLANAVELLSFAALCIDPDLREGILASIAAGRACLSDLAETKDRRRRALYAMCLAGEVFFDIDAPLHGDTLFHADATGGV</sequence>
<dbReference type="AlphaFoldDB" id="A0A369T5K3"/>
<dbReference type="Pfam" id="PF08722">
    <property type="entry name" value="Tn7_TnsA-like_N"/>
    <property type="match status" value="1"/>
</dbReference>
<proteinExistence type="predicted"/>
<accession>A0A369T5K3</accession>
<name>A0A369T5K3_9PROT</name>
<evidence type="ECO:0000259" key="1">
    <source>
        <dbReference type="Pfam" id="PF08722"/>
    </source>
</evidence>
<comment type="caution">
    <text evidence="2">The sequence shown here is derived from an EMBL/GenBank/DDBJ whole genome shotgun (WGS) entry which is preliminary data.</text>
</comment>
<evidence type="ECO:0000313" key="3">
    <source>
        <dbReference type="Proteomes" id="UP000253941"/>
    </source>
</evidence>
<gene>
    <name evidence="2" type="ORF">DRB17_17205</name>
</gene>
<evidence type="ECO:0000313" key="2">
    <source>
        <dbReference type="EMBL" id="RDD60610.1"/>
    </source>
</evidence>
<protein>
    <recommendedName>
        <fullName evidence="1">TnsA endonuclease N-terminal domain-containing protein</fullName>
    </recommendedName>
</protein>
<dbReference type="InterPro" id="IPR014833">
    <property type="entry name" value="TnsA_N"/>
</dbReference>
<reference evidence="2 3" key="1">
    <citation type="submission" date="2018-07" db="EMBL/GenBank/DDBJ databases">
        <title>Venubactetium sediminum gen. nov., sp. nov., isolated from a marine solar saltern.</title>
        <authorList>
            <person name="Wang S."/>
        </authorList>
    </citation>
    <scope>NUCLEOTIDE SEQUENCE [LARGE SCALE GENOMIC DNA]</scope>
    <source>
        <strain evidence="2 3">WD2A32</strain>
    </source>
</reference>